<proteinExistence type="predicted"/>
<comment type="caution">
    <text evidence="1">The sequence shown here is derived from an EMBL/GenBank/DDBJ whole genome shotgun (WGS) entry which is preliminary data.</text>
</comment>
<evidence type="ECO:0000313" key="2">
    <source>
        <dbReference type="Proteomes" id="UP001476282"/>
    </source>
</evidence>
<sequence>MNPQVQAIRFPQLSQEGADKRGYACGDLTARNHSFLFEMGHGGPGER</sequence>
<dbReference type="RefSeq" id="WP_353566838.1">
    <property type="nucleotide sequence ID" value="NZ_BAABRI010000009.1"/>
</dbReference>
<dbReference type="Proteomes" id="UP001476282">
    <property type="component" value="Unassembled WGS sequence"/>
</dbReference>
<organism evidence="1 2">
    <name type="scientific">Haloferula sargassicola</name>
    <dbReference type="NCBI Taxonomy" id="490096"/>
    <lineage>
        <taxon>Bacteria</taxon>
        <taxon>Pseudomonadati</taxon>
        <taxon>Verrucomicrobiota</taxon>
        <taxon>Verrucomicrobiia</taxon>
        <taxon>Verrucomicrobiales</taxon>
        <taxon>Verrucomicrobiaceae</taxon>
        <taxon>Haloferula</taxon>
    </lineage>
</organism>
<evidence type="ECO:0000313" key="1">
    <source>
        <dbReference type="EMBL" id="GAA5482706.1"/>
    </source>
</evidence>
<protein>
    <submittedName>
        <fullName evidence="1">Uncharacterized protein</fullName>
    </submittedName>
</protein>
<keyword evidence="2" id="KW-1185">Reference proteome</keyword>
<accession>A0ABP9UPU0</accession>
<gene>
    <name evidence="1" type="ORF">Hsar01_01929</name>
</gene>
<name>A0ABP9UPU0_9BACT</name>
<dbReference type="EMBL" id="BAABRI010000009">
    <property type="protein sequence ID" value="GAA5482706.1"/>
    <property type="molecule type" value="Genomic_DNA"/>
</dbReference>
<reference evidence="1 2" key="1">
    <citation type="submission" date="2024-02" db="EMBL/GenBank/DDBJ databases">
        <title>Haloferula sargassicola NBRC 104335.</title>
        <authorList>
            <person name="Ichikawa N."/>
            <person name="Katano-Makiyama Y."/>
            <person name="Hidaka K."/>
        </authorList>
    </citation>
    <scope>NUCLEOTIDE SEQUENCE [LARGE SCALE GENOMIC DNA]</scope>
    <source>
        <strain evidence="1 2">NBRC 104335</strain>
    </source>
</reference>